<accession>A0ABD1HGT2</accession>
<dbReference type="EMBL" id="JBEAFC010000005">
    <property type="protein sequence ID" value="KAL1555666.1"/>
    <property type="molecule type" value="Genomic_DNA"/>
</dbReference>
<evidence type="ECO:0000256" key="11">
    <source>
        <dbReference type="SAM" id="Phobius"/>
    </source>
</evidence>
<dbReference type="Pfam" id="PF23598">
    <property type="entry name" value="LRR_14"/>
    <property type="match status" value="1"/>
</dbReference>
<dbReference type="FunFam" id="3.80.10.10:FF:000275">
    <property type="entry name" value="Leucine-rich repeat receptor-like protein kinase"/>
    <property type="match status" value="1"/>
</dbReference>
<evidence type="ECO:0000313" key="15">
    <source>
        <dbReference type="EMBL" id="KAL1555666.1"/>
    </source>
</evidence>
<dbReference type="AlphaFoldDB" id="A0ABD1HGT2"/>
<evidence type="ECO:0000256" key="8">
    <source>
        <dbReference type="ARBA" id="ARBA00022989"/>
    </source>
</evidence>
<dbReference type="Pfam" id="PF00560">
    <property type="entry name" value="LRR_1"/>
    <property type="match status" value="8"/>
</dbReference>
<dbReference type="SUPFAM" id="SSF52047">
    <property type="entry name" value="RNI-like"/>
    <property type="match status" value="1"/>
</dbReference>
<dbReference type="SMART" id="SM00369">
    <property type="entry name" value="LRR_TYP"/>
    <property type="match status" value="13"/>
</dbReference>
<keyword evidence="4" id="KW-0433">Leucine-rich repeat</keyword>
<evidence type="ECO:0000259" key="14">
    <source>
        <dbReference type="Pfam" id="PF23598"/>
    </source>
</evidence>
<dbReference type="PANTHER" id="PTHR48063:SF98">
    <property type="entry name" value="LRR RECEPTOR-LIKE SERINE_THREONINE-PROTEIN KINASE FLS2"/>
    <property type="match status" value="1"/>
</dbReference>
<dbReference type="PANTHER" id="PTHR48063">
    <property type="entry name" value="LRR RECEPTOR-LIKE KINASE"/>
    <property type="match status" value="1"/>
</dbReference>
<protein>
    <submittedName>
        <fullName evidence="15">Receptor-like protein EIX2</fullName>
    </submittedName>
</protein>
<dbReference type="InterPro" id="IPR055414">
    <property type="entry name" value="LRR_R13L4/SHOC2-like"/>
</dbReference>
<dbReference type="FunFam" id="3.80.10.10:FF:000111">
    <property type="entry name" value="LRR receptor-like serine/threonine-protein kinase ERECTA"/>
    <property type="match status" value="1"/>
</dbReference>
<keyword evidence="8 11" id="KW-1133">Transmembrane helix</keyword>
<dbReference type="Gene3D" id="3.80.10.10">
    <property type="entry name" value="Ribonuclease Inhibitor"/>
    <property type="match status" value="4"/>
</dbReference>
<evidence type="ECO:0000256" key="3">
    <source>
        <dbReference type="ARBA" id="ARBA00022475"/>
    </source>
</evidence>
<feature type="domain" description="Leucine-rich repeat-containing N-terminal plant-type" evidence="13">
    <location>
        <begin position="32"/>
        <end position="69"/>
    </location>
</feature>
<dbReference type="FunFam" id="3.80.10.10:FF:000095">
    <property type="entry name" value="LRR receptor-like serine/threonine-protein kinase GSO1"/>
    <property type="match status" value="1"/>
</dbReference>
<dbReference type="GO" id="GO:0051707">
    <property type="term" value="P:response to other organism"/>
    <property type="evidence" value="ECO:0007669"/>
    <property type="project" value="UniProtKB-ARBA"/>
</dbReference>
<evidence type="ECO:0000256" key="12">
    <source>
        <dbReference type="SAM" id="SignalP"/>
    </source>
</evidence>
<feature type="domain" description="Disease resistance R13L4/SHOC-2-like LRR" evidence="14">
    <location>
        <begin position="156"/>
        <end position="287"/>
    </location>
</feature>
<dbReference type="Pfam" id="PF13855">
    <property type="entry name" value="LRR_8"/>
    <property type="match status" value="2"/>
</dbReference>
<comment type="subcellular location">
    <subcellularLocation>
        <location evidence="1">Cell membrane</location>
        <topology evidence="1">Single-pass type I membrane protein</topology>
    </subcellularLocation>
</comment>
<comment type="similarity">
    <text evidence="2">Belongs to the RLP family.</text>
</comment>
<feature type="transmembrane region" description="Helical" evidence="11">
    <location>
        <begin position="845"/>
        <end position="866"/>
    </location>
</feature>
<feature type="chain" id="PRO_5044778332" evidence="12">
    <location>
        <begin position="27"/>
        <end position="899"/>
    </location>
</feature>
<dbReference type="Pfam" id="PF08263">
    <property type="entry name" value="LRRNT_2"/>
    <property type="match status" value="1"/>
</dbReference>
<feature type="signal peptide" evidence="12">
    <location>
        <begin position="1"/>
        <end position="26"/>
    </location>
</feature>
<dbReference type="InterPro" id="IPR013210">
    <property type="entry name" value="LRR_N_plant-typ"/>
</dbReference>
<dbReference type="PRINTS" id="PR00019">
    <property type="entry name" value="LEURICHRPT"/>
</dbReference>
<evidence type="ECO:0000256" key="2">
    <source>
        <dbReference type="ARBA" id="ARBA00009592"/>
    </source>
</evidence>
<keyword evidence="9 11" id="KW-0472">Membrane</keyword>
<dbReference type="PROSITE" id="PS51450">
    <property type="entry name" value="LRR"/>
    <property type="match status" value="4"/>
</dbReference>
<keyword evidence="6 12" id="KW-0732">Signal</keyword>
<keyword evidence="16" id="KW-1185">Reference proteome</keyword>
<organism evidence="15 16">
    <name type="scientific">Salvia divinorum</name>
    <name type="common">Maria pastora</name>
    <name type="synonym">Diviner's sage</name>
    <dbReference type="NCBI Taxonomy" id="28513"/>
    <lineage>
        <taxon>Eukaryota</taxon>
        <taxon>Viridiplantae</taxon>
        <taxon>Streptophyta</taxon>
        <taxon>Embryophyta</taxon>
        <taxon>Tracheophyta</taxon>
        <taxon>Spermatophyta</taxon>
        <taxon>Magnoliopsida</taxon>
        <taxon>eudicotyledons</taxon>
        <taxon>Gunneridae</taxon>
        <taxon>Pentapetalae</taxon>
        <taxon>asterids</taxon>
        <taxon>lamiids</taxon>
        <taxon>Lamiales</taxon>
        <taxon>Lamiaceae</taxon>
        <taxon>Nepetoideae</taxon>
        <taxon>Mentheae</taxon>
        <taxon>Salviinae</taxon>
        <taxon>Salvia</taxon>
        <taxon>Salvia subgen. Calosphace</taxon>
    </lineage>
</organism>
<dbReference type="InterPro" id="IPR001611">
    <property type="entry name" value="Leu-rich_rpt"/>
</dbReference>
<evidence type="ECO:0000256" key="9">
    <source>
        <dbReference type="ARBA" id="ARBA00023136"/>
    </source>
</evidence>
<proteinExistence type="inferred from homology"/>
<evidence type="ECO:0000256" key="4">
    <source>
        <dbReference type="ARBA" id="ARBA00022614"/>
    </source>
</evidence>
<keyword evidence="3" id="KW-1003">Cell membrane</keyword>
<evidence type="ECO:0000313" key="16">
    <source>
        <dbReference type="Proteomes" id="UP001567538"/>
    </source>
</evidence>
<dbReference type="Pfam" id="PF13516">
    <property type="entry name" value="LRR_6"/>
    <property type="match status" value="2"/>
</dbReference>
<comment type="caution">
    <text evidence="15">The sequence shown here is derived from an EMBL/GenBank/DDBJ whole genome shotgun (WGS) entry which is preliminary data.</text>
</comment>
<dbReference type="SUPFAM" id="SSF52058">
    <property type="entry name" value="L domain-like"/>
    <property type="match status" value="2"/>
</dbReference>
<dbReference type="GO" id="GO:0006952">
    <property type="term" value="P:defense response"/>
    <property type="evidence" value="ECO:0007669"/>
    <property type="project" value="UniProtKB-ARBA"/>
</dbReference>
<evidence type="ECO:0000256" key="1">
    <source>
        <dbReference type="ARBA" id="ARBA00004251"/>
    </source>
</evidence>
<gene>
    <name evidence="15" type="ORF">AAHA92_11377</name>
</gene>
<evidence type="ECO:0000256" key="7">
    <source>
        <dbReference type="ARBA" id="ARBA00022737"/>
    </source>
</evidence>
<keyword evidence="10" id="KW-0325">Glycoprotein</keyword>
<evidence type="ECO:0000259" key="13">
    <source>
        <dbReference type="Pfam" id="PF08263"/>
    </source>
</evidence>
<reference evidence="15 16" key="1">
    <citation type="submission" date="2024-06" db="EMBL/GenBank/DDBJ databases">
        <title>A chromosome level genome sequence of Diviner's sage (Salvia divinorum).</title>
        <authorList>
            <person name="Ford S.A."/>
            <person name="Ro D.-K."/>
            <person name="Ness R.W."/>
            <person name="Phillips M.A."/>
        </authorList>
    </citation>
    <scope>NUCLEOTIDE SEQUENCE [LARGE SCALE GENOMIC DNA]</scope>
    <source>
        <strain evidence="15">SAF-2024a</strain>
        <tissue evidence="15">Leaf</tissue>
    </source>
</reference>
<dbReference type="GO" id="GO:0005886">
    <property type="term" value="C:plasma membrane"/>
    <property type="evidence" value="ECO:0007669"/>
    <property type="project" value="UniProtKB-SubCell"/>
</dbReference>
<dbReference type="FunFam" id="3.80.10.10:FF:000041">
    <property type="entry name" value="LRR receptor-like serine/threonine-protein kinase ERECTA"/>
    <property type="match status" value="1"/>
</dbReference>
<evidence type="ECO:0000256" key="5">
    <source>
        <dbReference type="ARBA" id="ARBA00022692"/>
    </source>
</evidence>
<dbReference type="InterPro" id="IPR032675">
    <property type="entry name" value="LRR_dom_sf"/>
</dbReference>
<keyword evidence="7" id="KW-0677">Repeat</keyword>
<dbReference type="InterPro" id="IPR046956">
    <property type="entry name" value="RLP23-like"/>
</dbReference>
<dbReference type="SMART" id="SM00365">
    <property type="entry name" value="LRR_SD22"/>
    <property type="match status" value="9"/>
</dbReference>
<sequence>MISKKRIAIKFVVVVVLCWLFVSGDARVRCIESEREALLSFKNSLIDTDGILSSWRNDKCCKWYGVECSNTTGHVIALQLDAYDRELTRPRHLRGKISPSLLELHHLNHLDLSHNDFGGIPIPEFIGSMKQLQHLYLSWSNFSGSIPPRLGNLINLRSLDLSANDFGGIPIPEFVGSMKQLQHLDLSWSNFSGSIPPQLGNLTNLRSLDLNDNDFETIPLLLGNLTNLCSLVLGGNDFGGIQIPEFIGSMKELQHLFLYSSNFSGIVPPQLGNLTHIRSLDLSFNSLSSISPFILDSVFESLETLVLYYNHFTGSMPDLRGLPSLTELNLMGNNFTGSVPLSIGQLSKLQVLDLSHNSLEGVASESHFSKLDKLKSLDLSFNSLILDIAPNWSPPFQLKIMRLGRCNVGPYFPKWLQTQTNLTYLNLDGANIADEAPWWLGSMFSRLEELSLSDNRISGTIQNLSSTFIWYLDLSYNQFSGPIPLLPPYADAIFLGGNMFSGSVSSICSTRHPDLQYLDLSNNQLAGEVPNCWEKMSELEYLNLANNSFSGKIRGSFGALHNLNILQMHGSGFSGELPYSLRHCQELSLLDVGGNKLTGEIPTWIGRLYQMQFLNFRGNKLHGSVPPKICNLTNIHVLDLSINNLSSIIPDCFNNFTGLASEDAAYAGTITFGANGDIDYEYSSFQWKGKVSEYRKNLGLLKLIDLSSNRLVGNIPKSFSNMSHLRSLNLSRNSLTGHIIPDIGRMEMLDSLDLSHNQLSGKIPTSLAEIHTLGVLDLSNNNLSGQIPTGTQLQSFNASAYADNDGLCGDPLPICPGGSLRPSITNPVENMNEKDGDNFSFMQEVGISMGFGFIFGFWGVVGSFILKKSWRIAFFNLLDAVGDWFYVKMVVFVSKWRRS</sequence>
<dbReference type="Proteomes" id="UP001567538">
    <property type="component" value="Unassembled WGS sequence"/>
</dbReference>
<name>A0ABD1HGT2_SALDI</name>
<evidence type="ECO:0000256" key="6">
    <source>
        <dbReference type="ARBA" id="ARBA00022729"/>
    </source>
</evidence>
<dbReference type="InterPro" id="IPR003591">
    <property type="entry name" value="Leu-rich_rpt_typical-subtyp"/>
</dbReference>
<keyword evidence="5 11" id="KW-0812">Transmembrane</keyword>
<evidence type="ECO:0000256" key="10">
    <source>
        <dbReference type="ARBA" id="ARBA00023180"/>
    </source>
</evidence>